<evidence type="ECO:0008006" key="3">
    <source>
        <dbReference type="Google" id="ProtNLM"/>
    </source>
</evidence>
<dbReference type="NCBIfam" id="TIGR04256">
    <property type="entry name" value="GxxExxY"/>
    <property type="match status" value="1"/>
</dbReference>
<dbReference type="KEGG" id="sdyn:Mal52_17410"/>
<name>A0A517ZLA4_9PLAN</name>
<sequence length="125" mass="14545">MIEIIFKDESYRIMGACFGVYKEMGCGFLEAVYQECLEHELTIQEIPFQPHVALDLNYKGRRLTQSYVPDFVCYNQIILEIKAVSRLGNEHRAQVINYLKGTGYRLGLLVNFGHTPQLEWERIVL</sequence>
<dbReference type="AlphaFoldDB" id="A0A517ZLA4"/>
<dbReference type="RefSeq" id="WP_145375399.1">
    <property type="nucleotide sequence ID" value="NZ_CP036276.1"/>
</dbReference>
<gene>
    <name evidence="1" type="ORF">Mal52_17410</name>
</gene>
<dbReference type="Pfam" id="PF13366">
    <property type="entry name" value="PDDEXK_3"/>
    <property type="match status" value="1"/>
</dbReference>
<evidence type="ECO:0000313" key="1">
    <source>
        <dbReference type="EMBL" id="QDU43269.1"/>
    </source>
</evidence>
<keyword evidence="2" id="KW-1185">Reference proteome</keyword>
<dbReference type="EMBL" id="CP036276">
    <property type="protein sequence ID" value="QDU43269.1"/>
    <property type="molecule type" value="Genomic_DNA"/>
</dbReference>
<reference evidence="1 2" key="1">
    <citation type="submission" date="2019-02" db="EMBL/GenBank/DDBJ databases">
        <title>Deep-cultivation of Planctomycetes and their phenomic and genomic characterization uncovers novel biology.</title>
        <authorList>
            <person name="Wiegand S."/>
            <person name="Jogler M."/>
            <person name="Boedeker C."/>
            <person name="Pinto D."/>
            <person name="Vollmers J."/>
            <person name="Rivas-Marin E."/>
            <person name="Kohn T."/>
            <person name="Peeters S.H."/>
            <person name="Heuer A."/>
            <person name="Rast P."/>
            <person name="Oberbeckmann S."/>
            <person name="Bunk B."/>
            <person name="Jeske O."/>
            <person name="Meyerdierks A."/>
            <person name="Storesund J.E."/>
            <person name="Kallscheuer N."/>
            <person name="Luecker S."/>
            <person name="Lage O.M."/>
            <person name="Pohl T."/>
            <person name="Merkel B.J."/>
            <person name="Hornburger P."/>
            <person name="Mueller R.-W."/>
            <person name="Bruemmer F."/>
            <person name="Labrenz M."/>
            <person name="Spormann A.M."/>
            <person name="Op den Camp H."/>
            <person name="Overmann J."/>
            <person name="Amann R."/>
            <person name="Jetten M.S.M."/>
            <person name="Mascher T."/>
            <person name="Medema M.H."/>
            <person name="Devos D.P."/>
            <person name="Kaster A.-K."/>
            <person name="Ovreas L."/>
            <person name="Rohde M."/>
            <person name="Galperin M.Y."/>
            <person name="Jogler C."/>
        </authorList>
    </citation>
    <scope>NUCLEOTIDE SEQUENCE [LARGE SCALE GENOMIC DNA]</scope>
    <source>
        <strain evidence="1 2">Mal52</strain>
    </source>
</reference>
<dbReference type="InterPro" id="IPR026350">
    <property type="entry name" value="GxxExxY"/>
</dbReference>
<accession>A0A517ZLA4</accession>
<evidence type="ECO:0000313" key="2">
    <source>
        <dbReference type="Proteomes" id="UP000319383"/>
    </source>
</evidence>
<dbReference type="Proteomes" id="UP000319383">
    <property type="component" value="Chromosome"/>
</dbReference>
<proteinExistence type="predicted"/>
<protein>
    <recommendedName>
        <fullName evidence="3">GxxExxY protein</fullName>
    </recommendedName>
</protein>
<organism evidence="1 2">
    <name type="scientific">Symmachiella dynata</name>
    <dbReference type="NCBI Taxonomy" id="2527995"/>
    <lineage>
        <taxon>Bacteria</taxon>
        <taxon>Pseudomonadati</taxon>
        <taxon>Planctomycetota</taxon>
        <taxon>Planctomycetia</taxon>
        <taxon>Planctomycetales</taxon>
        <taxon>Planctomycetaceae</taxon>
        <taxon>Symmachiella</taxon>
    </lineage>
</organism>